<organism evidence="1 2">
    <name type="scientific">Olea europaea subsp. europaea</name>
    <dbReference type="NCBI Taxonomy" id="158383"/>
    <lineage>
        <taxon>Eukaryota</taxon>
        <taxon>Viridiplantae</taxon>
        <taxon>Streptophyta</taxon>
        <taxon>Embryophyta</taxon>
        <taxon>Tracheophyta</taxon>
        <taxon>Spermatophyta</taxon>
        <taxon>Magnoliopsida</taxon>
        <taxon>eudicotyledons</taxon>
        <taxon>Gunneridae</taxon>
        <taxon>Pentapetalae</taxon>
        <taxon>asterids</taxon>
        <taxon>lamiids</taxon>
        <taxon>Lamiales</taxon>
        <taxon>Oleaceae</taxon>
        <taxon>Oleeae</taxon>
        <taxon>Olea</taxon>
    </lineage>
</organism>
<dbReference type="Proteomes" id="UP000594638">
    <property type="component" value="Unassembled WGS sequence"/>
</dbReference>
<comment type="caution">
    <text evidence="1">The sequence shown here is derived from an EMBL/GenBank/DDBJ whole genome shotgun (WGS) entry which is preliminary data.</text>
</comment>
<dbReference type="AlphaFoldDB" id="A0A8S0TMC2"/>
<evidence type="ECO:0000313" key="1">
    <source>
        <dbReference type="EMBL" id="CAA3004305.1"/>
    </source>
</evidence>
<name>A0A8S0TMC2_OLEEU</name>
<proteinExistence type="predicted"/>
<dbReference type="Gramene" id="OE9A059467T1">
    <property type="protein sequence ID" value="OE9A059467C1"/>
    <property type="gene ID" value="OE9A059467"/>
</dbReference>
<sequence length="54" mass="5728">PGRLARKRNTATQFPVVKTGGIHIFIPPASAVWHFFEVDGGGGGEQILGPKWAG</sequence>
<keyword evidence="2" id="KW-1185">Reference proteome</keyword>
<feature type="non-terminal residue" evidence="1">
    <location>
        <position position="1"/>
    </location>
</feature>
<accession>A0A8S0TMC2</accession>
<protein>
    <submittedName>
        <fullName evidence="1">Uncharacterized protein</fullName>
    </submittedName>
</protein>
<reference evidence="1 2" key="1">
    <citation type="submission" date="2019-12" db="EMBL/GenBank/DDBJ databases">
        <authorList>
            <person name="Alioto T."/>
            <person name="Alioto T."/>
            <person name="Gomez Garrido J."/>
        </authorList>
    </citation>
    <scope>NUCLEOTIDE SEQUENCE [LARGE SCALE GENOMIC DNA]</scope>
</reference>
<dbReference type="EMBL" id="CACTIH010006162">
    <property type="protein sequence ID" value="CAA3004305.1"/>
    <property type="molecule type" value="Genomic_DNA"/>
</dbReference>
<evidence type="ECO:0000313" key="2">
    <source>
        <dbReference type="Proteomes" id="UP000594638"/>
    </source>
</evidence>
<gene>
    <name evidence="1" type="ORF">OLEA9_A059467</name>
</gene>